<dbReference type="EMBL" id="NIDN02000328">
    <property type="protein sequence ID" value="RLL93359.1"/>
    <property type="molecule type" value="Genomic_DNA"/>
</dbReference>
<proteinExistence type="predicted"/>
<accession>A0A3R7FMC9</accession>
<comment type="caution">
    <text evidence="1">The sequence shown here is derived from an EMBL/GenBank/DDBJ whole genome shotgun (WGS) entry which is preliminary data.</text>
</comment>
<dbReference type="Proteomes" id="UP000215289">
    <property type="component" value="Unassembled WGS sequence"/>
</dbReference>
<reference evidence="1 2" key="1">
    <citation type="submission" date="2018-08" db="EMBL/GenBank/DDBJ databases">
        <title>Draft genome sequences of two Aspergillus turcosus clinical strains isolated from bronchoalveolar lavage fluid: one azole-susceptible and the other azole-resistant.</title>
        <authorList>
            <person name="Parent-Michaud M."/>
            <person name="Dufresne P.J."/>
            <person name="Fournier E."/>
            <person name="Martineau C."/>
            <person name="Moreira S."/>
            <person name="Perkins V."/>
            <person name="De Repentigny L."/>
            <person name="Dufresne S.F."/>
        </authorList>
    </citation>
    <scope>NUCLEOTIDE SEQUENCE [LARGE SCALE GENOMIC DNA]</scope>
    <source>
        <strain evidence="1">HMR AF 1038</strain>
    </source>
</reference>
<organism evidence="1 2">
    <name type="scientific">Aspergillus turcosus</name>
    <dbReference type="NCBI Taxonomy" id="1245748"/>
    <lineage>
        <taxon>Eukaryota</taxon>
        <taxon>Fungi</taxon>
        <taxon>Dikarya</taxon>
        <taxon>Ascomycota</taxon>
        <taxon>Pezizomycotina</taxon>
        <taxon>Eurotiomycetes</taxon>
        <taxon>Eurotiomycetidae</taxon>
        <taxon>Eurotiales</taxon>
        <taxon>Aspergillaceae</taxon>
        <taxon>Aspergillus</taxon>
        <taxon>Aspergillus subgen. Fumigati</taxon>
    </lineage>
</organism>
<name>A0A3R7FMC9_9EURO</name>
<dbReference type="AlphaFoldDB" id="A0A3R7FMC9"/>
<gene>
    <name evidence="1" type="ORF">CFD26_101826</name>
</gene>
<sequence length="205" mass="23577">MYKDLHDLAIANTLAVWVVCPHKDMEIRVEKFLFPEKDYEKTLQVFDHKIMTRVQRRNQGQGGEGVHALDCWLVQDLGAQQHHILIHRRGLQTAPHPPLQGEDVHNDGSQLAKLHVHDGAQEHSEVQLHGHAVMPNVRELDMLRRENMHITNLTIEDIFEDGLTHINSITEASAVFVLTMRMNVLLLPSPEDYKPLYKYIDVPLL</sequence>
<evidence type="ECO:0000313" key="1">
    <source>
        <dbReference type="EMBL" id="RLL93359.1"/>
    </source>
</evidence>
<keyword evidence="2" id="KW-1185">Reference proteome</keyword>
<evidence type="ECO:0000313" key="2">
    <source>
        <dbReference type="Proteomes" id="UP000215289"/>
    </source>
</evidence>
<protein>
    <submittedName>
        <fullName evidence="1">Uncharacterized protein</fullName>
    </submittedName>
</protein>